<evidence type="ECO:0000313" key="3">
    <source>
        <dbReference type="Proteomes" id="UP000245119"/>
    </source>
</evidence>
<keyword evidence="3" id="KW-1185">Reference proteome</keyword>
<proteinExistence type="predicted"/>
<organism evidence="2 3">
    <name type="scientific">Pomacea canaliculata</name>
    <name type="common">Golden apple snail</name>
    <dbReference type="NCBI Taxonomy" id="400727"/>
    <lineage>
        <taxon>Eukaryota</taxon>
        <taxon>Metazoa</taxon>
        <taxon>Spiralia</taxon>
        <taxon>Lophotrochozoa</taxon>
        <taxon>Mollusca</taxon>
        <taxon>Gastropoda</taxon>
        <taxon>Caenogastropoda</taxon>
        <taxon>Architaenioglossa</taxon>
        <taxon>Ampullarioidea</taxon>
        <taxon>Ampullariidae</taxon>
        <taxon>Pomacea</taxon>
    </lineage>
</organism>
<protein>
    <submittedName>
        <fullName evidence="2">Uncharacterized protein</fullName>
    </submittedName>
</protein>
<feature type="compositionally biased region" description="Gly residues" evidence="1">
    <location>
        <begin position="75"/>
        <end position="84"/>
    </location>
</feature>
<reference evidence="2 3" key="1">
    <citation type="submission" date="2018-04" db="EMBL/GenBank/DDBJ databases">
        <title>The genome of golden apple snail Pomacea canaliculata provides insight into stress tolerance and invasive adaptation.</title>
        <authorList>
            <person name="Liu C."/>
            <person name="Liu B."/>
            <person name="Ren Y."/>
            <person name="Zhang Y."/>
            <person name="Wang H."/>
            <person name="Li S."/>
            <person name="Jiang F."/>
            <person name="Yin L."/>
            <person name="Zhang G."/>
            <person name="Qian W."/>
            <person name="Fan W."/>
        </authorList>
    </citation>
    <scope>NUCLEOTIDE SEQUENCE [LARGE SCALE GENOMIC DNA]</scope>
    <source>
        <strain evidence="2">SZHN2017</strain>
        <tissue evidence="2">Muscle</tissue>
    </source>
</reference>
<name>A0A2T7NXF0_POMCA</name>
<feature type="region of interest" description="Disordered" evidence="1">
    <location>
        <begin position="71"/>
        <end position="91"/>
    </location>
</feature>
<sequence length="196" mass="20138">MGVVGVPDDTVGVGADVPLWGPWWGPLWGCGGAAEGSLRLADRSLRIVWGSPSAGPWRPNTARRSKHQEIAAGRGTTGAGQGQERGGRVNSSPTNFSELHVAAGAVPVPWRLPGTTNRLYPSPGAGGQTALWPGAAEQTNRKENTGSGGGATRAGGWNGVINRQLRSSSCPEGCCLGPAPVQGLAWVTETAAAAWR</sequence>
<feature type="compositionally biased region" description="Gly residues" evidence="1">
    <location>
        <begin position="146"/>
        <end position="157"/>
    </location>
</feature>
<accession>A0A2T7NXF0</accession>
<dbReference type="AlphaFoldDB" id="A0A2T7NXF0"/>
<dbReference type="Proteomes" id="UP000245119">
    <property type="component" value="Linkage Group LG8"/>
</dbReference>
<dbReference type="EMBL" id="PZQS01000008">
    <property type="protein sequence ID" value="PVD25835.1"/>
    <property type="molecule type" value="Genomic_DNA"/>
</dbReference>
<comment type="caution">
    <text evidence="2">The sequence shown here is derived from an EMBL/GenBank/DDBJ whole genome shotgun (WGS) entry which is preliminary data.</text>
</comment>
<evidence type="ECO:0000313" key="2">
    <source>
        <dbReference type="EMBL" id="PVD25835.1"/>
    </source>
</evidence>
<gene>
    <name evidence="2" type="ORF">C0Q70_13498</name>
</gene>
<feature type="region of interest" description="Disordered" evidence="1">
    <location>
        <begin position="138"/>
        <end position="157"/>
    </location>
</feature>
<evidence type="ECO:0000256" key="1">
    <source>
        <dbReference type="SAM" id="MobiDB-lite"/>
    </source>
</evidence>